<dbReference type="AlphaFoldDB" id="L0A3I8"/>
<gene>
    <name evidence="2" type="ordered locus">Deipe_2074</name>
</gene>
<proteinExistence type="predicted"/>
<dbReference type="STRING" id="937777.Deipe_2074"/>
<dbReference type="RefSeq" id="WP_015235875.1">
    <property type="nucleotide sequence ID" value="NC_019793.1"/>
</dbReference>
<dbReference type="Proteomes" id="UP000010467">
    <property type="component" value="Chromosome"/>
</dbReference>
<keyword evidence="3" id="KW-1185">Reference proteome</keyword>
<name>L0A3I8_DEIPD</name>
<evidence type="ECO:0000313" key="3">
    <source>
        <dbReference type="Proteomes" id="UP000010467"/>
    </source>
</evidence>
<evidence type="ECO:0000313" key="2">
    <source>
        <dbReference type="EMBL" id="AFZ67570.1"/>
    </source>
</evidence>
<organism evidence="2 3">
    <name type="scientific">Deinococcus peraridilitoris (strain DSM 19664 / LMG 22246 / CIP 109416 / KR-200)</name>
    <dbReference type="NCBI Taxonomy" id="937777"/>
    <lineage>
        <taxon>Bacteria</taxon>
        <taxon>Thermotogati</taxon>
        <taxon>Deinococcota</taxon>
        <taxon>Deinococci</taxon>
        <taxon>Deinococcales</taxon>
        <taxon>Deinococcaceae</taxon>
        <taxon>Deinococcus</taxon>
    </lineage>
</organism>
<reference evidence="3" key="1">
    <citation type="submission" date="2012-03" db="EMBL/GenBank/DDBJ databases">
        <title>Complete sequence of chromosome of Deinococcus peraridilitoris DSM 19664.</title>
        <authorList>
            <person name="Lucas S."/>
            <person name="Copeland A."/>
            <person name="Lapidus A."/>
            <person name="Glavina del Rio T."/>
            <person name="Dalin E."/>
            <person name="Tice H."/>
            <person name="Bruce D."/>
            <person name="Goodwin L."/>
            <person name="Pitluck S."/>
            <person name="Peters L."/>
            <person name="Mikhailova N."/>
            <person name="Lu M."/>
            <person name="Kyrpides N."/>
            <person name="Mavromatis K."/>
            <person name="Ivanova N."/>
            <person name="Brettin T."/>
            <person name="Detter J.C."/>
            <person name="Han C."/>
            <person name="Larimer F."/>
            <person name="Land M."/>
            <person name="Hauser L."/>
            <person name="Markowitz V."/>
            <person name="Cheng J.-F."/>
            <person name="Hugenholtz P."/>
            <person name="Woyke T."/>
            <person name="Wu D."/>
            <person name="Pukall R."/>
            <person name="Steenblock K."/>
            <person name="Brambilla E."/>
            <person name="Klenk H.-P."/>
            <person name="Eisen J.A."/>
        </authorList>
    </citation>
    <scope>NUCLEOTIDE SEQUENCE [LARGE SCALE GENOMIC DNA]</scope>
    <source>
        <strain evidence="3">DSM 19664 / LMG 22246 / CIP 109416 / KR-200</strain>
    </source>
</reference>
<protein>
    <recommendedName>
        <fullName evidence="4">HK97 gp10 family phage protein</fullName>
    </recommendedName>
</protein>
<dbReference type="KEGG" id="dpd:Deipe_2074"/>
<feature type="region of interest" description="Disordered" evidence="1">
    <location>
        <begin position="38"/>
        <end position="62"/>
    </location>
</feature>
<sequence length="132" mass="14012">MAFNSRGAQALRARIARAMEGAATAATGYAYDALNTAGSGVHYPGNPNPSSRPGEYPATQSHALRDSIDKRRLSSLTWSVGAINNPPAWAAYLEFRPVSEQTPGSGPRAWATKLLHDPQLHTAILEGLRGAS</sequence>
<evidence type="ECO:0000256" key="1">
    <source>
        <dbReference type="SAM" id="MobiDB-lite"/>
    </source>
</evidence>
<dbReference type="PATRIC" id="fig|937777.3.peg.2084"/>
<evidence type="ECO:0008006" key="4">
    <source>
        <dbReference type="Google" id="ProtNLM"/>
    </source>
</evidence>
<dbReference type="EMBL" id="CP003382">
    <property type="protein sequence ID" value="AFZ67570.1"/>
    <property type="molecule type" value="Genomic_DNA"/>
</dbReference>
<accession>L0A3I8</accession>
<dbReference type="HOGENOM" id="CLU_1783694_0_0_0"/>
<dbReference type="OrthoDB" id="73115at2"/>